<proteinExistence type="predicted"/>
<keyword evidence="2" id="KW-1185">Reference proteome</keyword>
<dbReference type="InterPro" id="IPR027417">
    <property type="entry name" value="P-loop_NTPase"/>
</dbReference>
<comment type="caution">
    <text evidence="1">The sequence shown here is derived from an EMBL/GenBank/DDBJ whole genome shotgun (WGS) entry which is preliminary data.</text>
</comment>
<evidence type="ECO:0000313" key="2">
    <source>
        <dbReference type="Proteomes" id="UP001589890"/>
    </source>
</evidence>
<dbReference type="EMBL" id="JBHLTC010000001">
    <property type="protein sequence ID" value="MFC0622679.1"/>
    <property type="molecule type" value="Genomic_DNA"/>
</dbReference>
<protein>
    <submittedName>
        <fullName evidence="1">Uncharacterized protein</fullName>
    </submittedName>
</protein>
<reference evidence="1 2" key="1">
    <citation type="submission" date="2024-09" db="EMBL/GenBank/DDBJ databases">
        <authorList>
            <person name="Sun Q."/>
            <person name="Mori K."/>
        </authorList>
    </citation>
    <scope>NUCLEOTIDE SEQUENCE [LARGE SCALE GENOMIC DNA]</scope>
    <source>
        <strain evidence="1 2">CGMCC 1.15906</strain>
    </source>
</reference>
<dbReference type="Gene3D" id="3.40.50.300">
    <property type="entry name" value="P-loop containing nucleotide triphosphate hydrolases"/>
    <property type="match status" value="1"/>
</dbReference>
<evidence type="ECO:0000313" key="1">
    <source>
        <dbReference type="EMBL" id="MFC0622679.1"/>
    </source>
</evidence>
<organism evidence="1 2">
    <name type="scientific">Kribbella deserti</name>
    <dbReference type="NCBI Taxonomy" id="1926257"/>
    <lineage>
        <taxon>Bacteria</taxon>
        <taxon>Bacillati</taxon>
        <taxon>Actinomycetota</taxon>
        <taxon>Actinomycetes</taxon>
        <taxon>Propionibacteriales</taxon>
        <taxon>Kribbellaceae</taxon>
        <taxon>Kribbella</taxon>
    </lineage>
</organism>
<gene>
    <name evidence="1" type="ORF">ACFFGN_01310</name>
</gene>
<dbReference type="RefSeq" id="WP_380043656.1">
    <property type="nucleotide sequence ID" value="NZ_JBHLTC010000001.1"/>
</dbReference>
<sequence>MGKSSVGFEIFQSLLGSGVPTAYLDLEQIGFMRPVPGPAGHRIKARNLADLWQSFRKAGAERLVVAGPVEDEDALDVYKAELKLTLVRLHAEHRQLAERIQLRAEGDGWRAPGDSLAGQPPNVVREVIAKAQRLADDLERNDLGDVRLDTTTLTVAEAAKAAL</sequence>
<dbReference type="Proteomes" id="UP001589890">
    <property type="component" value="Unassembled WGS sequence"/>
</dbReference>
<name>A0ABV6QDH3_9ACTN</name>
<accession>A0ABV6QDH3</accession>